<dbReference type="PANTHER" id="PTHR46411">
    <property type="entry name" value="FAMILY ATPASE, PUTATIVE-RELATED"/>
    <property type="match status" value="1"/>
</dbReference>
<feature type="region of interest" description="Disordered" evidence="1">
    <location>
        <begin position="837"/>
        <end position="896"/>
    </location>
</feature>
<evidence type="ECO:0000259" key="2">
    <source>
        <dbReference type="SMART" id="SM00382"/>
    </source>
</evidence>
<dbReference type="Pfam" id="PF00004">
    <property type="entry name" value="AAA"/>
    <property type="match status" value="1"/>
</dbReference>
<reference evidence="3 4" key="1">
    <citation type="journal article" date="2024" name="Commun. Biol.">
        <title>Comparative genomic analysis of thermophilic fungi reveals convergent evolutionary adaptations and gene losses.</title>
        <authorList>
            <person name="Steindorff A.S."/>
            <person name="Aguilar-Pontes M.V."/>
            <person name="Robinson A.J."/>
            <person name="Andreopoulos B."/>
            <person name="LaButti K."/>
            <person name="Kuo A."/>
            <person name="Mondo S."/>
            <person name="Riley R."/>
            <person name="Otillar R."/>
            <person name="Haridas S."/>
            <person name="Lipzen A."/>
            <person name="Grimwood J."/>
            <person name="Schmutz J."/>
            <person name="Clum A."/>
            <person name="Reid I.D."/>
            <person name="Moisan M.C."/>
            <person name="Butler G."/>
            <person name="Nguyen T.T.M."/>
            <person name="Dewar K."/>
            <person name="Conant G."/>
            <person name="Drula E."/>
            <person name="Henrissat B."/>
            <person name="Hansel C."/>
            <person name="Singer S."/>
            <person name="Hutchinson M.I."/>
            <person name="de Vries R.P."/>
            <person name="Natvig D.O."/>
            <person name="Powell A.J."/>
            <person name="Tsang A."/>
            <person name="Grigoriev I.V."/>
        </authorList>
    </citation>
    <scope>NUCLEOTIDE SEQUENCE [LARGE SCALE GENOMIC DNA]</scope>
    <source>
        <strain evidence="3 4">CBS 494.80</strain>
    </source>
</reference>
<protein>
    <recommendedName>
        <fullName evidence="2">AAA+ ATPase domain-containing protein</fullName>
    </recommendedName>
</protein>
<feature type="compositionally biased region" description="Basic and acidic residues" evidence="1">
    <location>
        <begin position="926"/>
        <end position="942"/>
    </location>
</feature>
<dbReference type="Pfam" id="PF23232">
    <property type="entry name" value="AAA_lid_13"/>
    <property type="match status" value="1"/>
</dbReference>
<evidence type="ECO:0000313" key="4">
    <source>
        <dbReference type="Proteomes" id="UP001595075"/>
    </source>
</evidence>
<keyword evidence="4" id="KW-1185">Reference proteome</keyword>
<dbReference type="Gene3D" id="3.40.50.300">
    <property type="entry name" value="P-loop containing nucleotide triphosphate hydrolases"/>
    <property type="match status" value="1"/>
</dbReference>
<dbReference type="InterPro" id="IPR027417">
    <property type="entry name" value="P-loop_NTPase"/>
</dbReference>
<dbReference type="Pfam" id="PF22942">
    <property type="entry name" value="DUF7025"/>
    <property type="match status" value="1"/>
</dbReference>
<evidence type="ECO:0000313" key="3">
    <source>
        <dbReference type="EMBL" id="KAL2071792.1"/>
    </source>
</evidence>
<gene>
    <name evidence="3" type="ORF">VTL71DRAFT_13027</name>
</gene>
<feature type="region of interest" description="Disordered" evidence="1">
    <location>
        <begin position="980"/>
        <end position="1004"/>
    </location>
</feature>
<dbReference type="EMBL" id="JAZHXI010000005">
    <property type="protein sequence ID" value="KAL2071792.1"/>
    <property type="molecule type" value="Genomic_DNA"/>
</dbReference>
<organism evidence="3 4">
    <name type="scientific">Oculimacula yallundae</name>
    <dbReference type="NCBI Taxonomy" id="86028"/>
    <lineage>
        <taxon>Eukaryota</taxon>
        <taxon>Fungi</taxon>
        <taxon>Dikarya</taxon>
        <taxon>Ascomycota</taxon>
        <taxon>Pezizomycotina</taxon>
        <taxon>Leotiomycetes</taxon>
        <taxon>Helotiales</taxon>
        <taxon>Ploettnerulaceae</taxon>
        <taxon>Oculimacula</taxon>
    </lineage>
</organism>
<feature type="region of interest" description="Disordered" evidence="1">
    <location>
        <begin position="921"/>
        <end position="945"/>
    </location>
</feature>
<feature type="domain" description="AAA+ ATPase" evidence="2">
    <location>
        <begin position="596"/>
        <end position="725"/>
    </location>
</feature>
<comment type="caution">
    <text evidence="3">The sequence shown here is derived from an EMBL/GenBank/DDBJ whole genome shotgun (WGS) entry which is preliminary data.</text>
</comment>
<accession>A0ABR4CQF2</accession>
<dbReference type="SMART" id="SM00382">
    <property type="entry name" value="AAA"/>
    <property type="match status" value="1"/>
</dbReference>
<dbReference type="InterPro" id="IPR003593">
    <property type="entry name" value="AAA+_ATPase"/>
</dbReference>
<dbReference type="Proteomes" id="UP001595075">
    <property type="component" value="Unassembled WGS sequence"/>
</dbReference>
<evidence type="ECO:0000256" key="1">
    <source>
        <dbReference type="SAM" id="MobiDB-lite"/>
    </source>
</evidence>
<dbReference type="InterPro" id="IPR056599">
    <property type="entry name" value="AAA_lid_fung"/>
</dbReference>
<dbReference type="SUPFAM" id="SSF52540">
    <property type="entry name" value="P-loop containing nucleoside triphosphate hydrolases"/>
    <property type="match status" value="1"/>
</dbReference>
<dbReference type="PANTHER" id="PTHR46411:SF3">
    <property type="entry name" value="AAA+ ATPASE DOMAIN-CONTAINING PROTEIN"/>
    <property type="match status" value="1"/>
</dbReference>
<name>A0ABR4CQF2_9HELO</name>
<dbReference type="CDD" id="cd19481">
    <property type="entry name" value="RecA-like_protease"/>
    <property type="match status" value="1"/>
</dbReference>
<dbReference type="InterPro" id="IPR003959">
    <property type="entry name" value="ATPase_AAA_core"/>
</dbReference>
<sequence length="1004" mass="114352">MMASDFDSKVGSDTETDDDEENLGSHYLGHINIIPEVRKCDLLNFKNQFNAAEKGLYAVDILESDTFLDQEEIQEELRLRRSFAKNPNQVKNTGLKLSKSTSKLPHSMHTGQSGRKVISKIRIRSPAILSILSKIMQQSWGSRPRTFIRPFGPLIYFHSQVLEALKEMQLKGNQQNGVEASVFISENCDGSSERIPPQDEVLPVDGSVAAISEIKCYLQFMSAEILPLYTQFDNLDESSNPKVMFHDLWYLFKTNDLVYRPVGGGAIQETNGFSLGQRAWRIHGTQESMASDELRAAHNRNNFEGSSGERASFNVDCYYIDYTGEEFCVVTETFEIHAYEGEKPVKSLMVFPYRFLEDHEERLRKYIEYGHTFLHSLEKRHAAYNWWSVIRTPRGNATTDIEGNELKRSEYVDSEVIVDFVEAFQACPSWKPIPSILKAQEPRRLTIADDFYTCWWSDIYRTKLLAETSEIIVLQAGISTYQRNKNLLDDQFLARVRENDKNNRLTTKKDLRECDLPLLPSRVFGYVLRYRKFEQLDVHGLSPVKGSSDGFDCLKINNQHKDLVKSLVWDHFQKKTSDRKDGVKRPSLDWIKGKGKGLFILLHGVPGVGKTATAEAVAQASGKPLFAITCGDLGLTPTEVESALRRIFRLANTWDCVLLLDEVDTFFSQRSKGDATLTKNALVSVFLRVLEYYDGLLFLTTNRPGALDEAFKSRIHLSLYYPQLDLQQTKEIWEMNIDRLRAVEDERCKNTDLQPLQVNRREILRLAEEKFENRDGSVRWNGRQIRNAIQVASSRANFEANEDNIPPRLTADHFKLIYDVTEDFDNYSQAAVGKSDGGLAYDRGDRADDWSSERQRSVEGRPYGRGTLLSRGGGQAFGGGFGRPQSSTNRQRQSHLAGRSHIDFFDALSQDALPAIYQNHQPLSIPRDDKPAMNYEPKEYGPDRNFAYEPKSSDIYEGWINGDTVSDVANLDDEGLHIRKRTSAEDSSELHVSPKRRKLGDGED</sequence>
<feature type="compositionally biased region" description="Basic and acidic residues" evidence="1">
    <location>
        <begin position="1"/>
        <end position="12"/>
    </location>
</feature>
<feature type="region of interest" description="Disordered" evidence="1">
    <location>
        <begin position="1"/>
        <end position="23"/>
    </location>
</feature>
<proteinExistence type="predicted"/>
<dbReference type="InterPro" id="IPR054289">
    <property type="entry name" value="DUF7025"/>
</dbReference>
<feature type="compositionally biased region" description="Basic and acidic residues" evidence="1">
    <location>
        <begin position="842"/>
        <end position="859"/>
    </location>
</feature>
<feature type="compositionally biased region" description="Gly residues" evidence="1">
    <location>
        <begin position="871"/>
        <end position="882"/>
    </location>
</feature>